<feature type="region of interest" description="Disordered" evidence="18">
    <location>
        <begin position="584"/>
        <end position="622"/>
    </location>
</feature>
<keyword evidence="10" id="KW-0479">Metal-binding</keyword>
<feature type="compositionally biased region" description="Low complexity" evidence="18">
    <location>
        <begin position="584"/>
        <end position="611"/>
    </location>
</feature>
<reference evidence="20 21" key="2">
    <citation type="journal article" date="2007" name="PLoS Biol.">
        <title>Principles of genome evolution in the Drosophila melanogaster species group.</title>
        <authorList>
            <person name="Ranz J.M."/>
            <person name="Maurin D."/>
            <person name="Chan Y.S."/>
            <person name="von Grotthuss M."/>
            <person name="Hillier L.W."/>
            <person name="Roote J."/>
            <person name="Ashburner M."/>
            <person name="Bergman C.M."/>
        </authorList>
    </citation>
    <scope>NUCLEOTIDE SEQUENCE [LARGE SCALE GENOMIC DNA]</scope>
    <source>
        <strain evidence="21">Tai18E2 / Tucson 14021-0261.01</strain>
    </source>
</reference>
<dbReference type="GO" id="GO:0050829">
    <property type="term" value="P:defense response to Gram-negative bacterium"/>
    <property type="evidence" value="ECO:0007669"/>
    <property type="project" value="EnsemblMetazoa"/>
</dbReference>
<dbReference type="SMR" id="B4PJJ2"/>
<keyword evidence="11" id="KW-0732">Signal</keyword>
<dbReference type="GO" id="GO:0070062">
    <property type="term" value="C:extracellular exosome"/>
    <property type="evidence" value="ECO:0007669"/>
    <property type="project" value="TreeGrafter"/>
</dbReference>
<dbReference type="PANTHER" id="PTHR19237">
    <property type="entry name" value="NUCLEOBINDIN"/>
    <property type="match status" value="1"/>
</dbReference>
<dbReference type="HOGENOM" id="CLU_031153_3_0_1"/>
<name>B4PJJ2_DROYA</name>
<dbReference type="OrthoDB" id="5982823at2759"/>
<keyword evidence="21" id="KW-1185">Reference proteome</keyword>
<dbReference type="SUPFAM" id="SSF47473">
    <property type="entry name" value="EF-hand"/>
    <property type="match status" value="1"/>
</dbReference>
<dbReference type="InterPro" id="IPR018247">
    <property type="entry name" value="EF_Hand_1_Ca_BS"/>
</dbReference>
<evidence type="ECO:0000256" key="15">
    <source>
        <dbReference type="ARBA" id="ARBA00023125"/>
    </source>
</evidence>
<evidence type="ECO:0000256" key="7">
    <source>
        <dbReference type="ARBA" id="ARBA00022525"/>
    </source>
</evidence>
<evidence type="ECO:0000256" key="13">
    <source>
        <dbReference type="ARBA" id="ARBA00022837"/>
    </source>
</evidence>
<keyword evidence="7" id="KW-0964">Secreted</keyword>
<dbReference type="FunFam" id="1.10.238.10:FF:000045">
    <property type="entry name" value="Nucleobindin 2"/>
    <property type="match status" value="1"/>
</dbReference>
<dbReference type="KEGG" id="dya:Dyak_GE22120"/>
<dbReference type="GO" id="GO:0005793">
    <property type="term" value="C:endoplasmic reticulum-Golgi intermediate compartment"/>
    <property type="evidence" value="ECO:0007669"/>
    <property type="project" value="TreeGrafter"/>
</dbReference>
<dbReference type="SUPFAM" id="SSF88713">
    <property type="entry name" value="Glycoside hydrolase/deacetylase"/>
    <property type="match status" value="1"/>
</dbReference>
<evidence type="ECO:0000256" key="12">
    <source>
        <dbReference type="ARBA" id="ARBA00022737"/>
    </source>
</evidence>
<dbReference type="GO" id="GO:0016787">
    <property type="term" value="F:hydrolase activity"/>
    <property type="evidence" value="ECO:0007669"/>
    <property type="project" value="UniProtKB-ARBA"/>
</dbReference>
<comment type="similarity">
    <text evidence="5">Belongs to the nucleobindin family.</text>
</comment>
<evidence type="ECO:0000313" key="20">
    <source>
        <dbReference type="EMBL" id="EDW94680.2"/>
    </source>
</evidence>
<feature type="coiled-coil region" evidence="17">
    <location>
        <begin position="198"/>
        <end position="266"/>
    </location>
</feature>
<keyword evidence="12" id="KW-0677">Repeat</keyword>
<dbReference type="GO" id="GO:0005085">
    <property type="term" value="F:guanyl-nucleotide exchange factor activity"/>
    <property type="evidence" value="ECO:0007669"/>
    <property type="project" value="UniProtKB-KW"/>
</dbReference>
<evidence type="ECO:0000256" key="17">
    <source>
        <dbReference type="SAM" id="Coils"/>
    </source>
</evidence>
<dbReference type="eggNOG" id="KOG3866">
    <property type="taxonomic scope" value="Eukaryota"/>
</dbReference>
<reference evidence="20 21" key="1">
    <citation type="journal article" date="2007" name="Nature">
        <title>Evolution of genes and genomes on the Drosophila phylogeny.</title>
        <authorList>
            <consortium name="Drosophila 12 Genomes Consortium"/>
            <person name="Clark A.G."/>
            <person name="Eisen M.B."/>
            <person name="Smith D.R."/>
            <person name="Bergman C.M."/>
            <person name="Oliver B."/>
            <person name="Markow T.A."/>
            <person name="Kaufman T.C."/>
            <person name="Kellis M."/>
            <person name="Gelbart W."/>
            <person name="Iyer V.N."/>
            <person name="Pollard D.A."/>
            <person name="Sackton T.B."/>
            <person name="Larracuente A.M."/>
            <person name="Singh N.D."/>
            <person name="Abad J.P."/>
            <person name="Abt D.N."/>
            <person name="Adryan B."/>
            <person name="Aguade M."/>
            <person name="Akashi H."/>
            <person name="Anderson W.W."/>
            <person name="Aquadro C.F."/>
            <person name="Ardell D.H."/>
            <person name="Arguello R."/>
            <person name="Artieri C.G."/>
            <person name="Barbash D.A."/>
            <person name="Barker D."/>
            <person name="Barsanti P."/>
            <person name="Batterham P."/>
            <person name="Batzoglou S."/>
            <person name="Begun D."/>
            <person name="Bhutkar A."/>
            <person name="Blanco E."/>
            <person name="Bosak S.A."/>
            <person name="Bradley R.K."/>
            <person name="Brand A.D."/>
            <person name="Brent M.R."/>
            <person name="Brooks A.N."/>
            <person name="Brown R.H."/>
            <person name="Butlin R.K."/>
            <person name="Caggese C."/>
            <person name="Calvi B.R."/>
            <person name="Bernardo de Carvalho A."/>
            <person name="Caspi A."/>
            <person name="Castrezana S."/>
            <person name="Celniker S.E."/>
            <person name="Chang J.L."/>
            <person name="Chapple C."/>
            <person name="Chatterji S."/>
            <person name="Chinwalla A."/>
            <person name="Civetta A."/>
            <person name="Clifton S.W."/>
            <person name="Comeron J.M."/>
            <person name="Costello J.C."/>
            <person name="Coyne J.A."/>
            <person name="Daub J."/>
            <person name="David R.G."/>
            <person name="Delcher A.L."/>
            <person name="Delehaunty K."/>
            <person name="Do C.B."/>
            <person name="Ebling H."/>
            <person name="Edwards K."/>
            <person name="Eickbush T."/>
            <person name="Evans J.D."/>
            <person name="Filipski A."/>
            <person name="Findeiss S."/>
            <person name="Freyhult E."/>
            <person name="Fulton L."/>
            <person name="Fulton R."/>
            <person name="Garcia A.C."/>
            <person name="Gardiner A."/>
            <person name="Garfield D.A."/>
            <person name="Garvin B.E."/>
            <person name="Gibson G."/>
            <person name="Gilbert D."/>
            <person name="Gnerre S."/>
            <person name="Godfrey J."/>
            <person name="Good R."/>
            <person name="Gotea V."/>
            <person name="Gravely B."/>
            <person name="Greenberg A.J."/>
            <person name="Griffiths-Jones S."/>
            <person name="Gross S."/>
            <person name="Guigo R."/>
            <person name="Gustafson E.A."/>
            <person name="Haerty W."/>
            <person name="Hahn M.W."/>
            <person name="Halligan D.L."/>
            <person name="Halpern A.L."/>
            <person name="Halter G.M."/>
            <person name="Han M.V."/>
            <person name="Heger A."/>
            <person name="Hillier L."/>
            <person name="Hinrichs A.S."/>
            <person name="Holmes I."/>
            <person name="Hoskins R.A."/>
            <person name="Hubisz M.J."/>
            <person name="Hultmark D."/>
            <person name="Huntley M.A."/>
            <person name="Jaffe D.B."/>
            <person name="Jagadeeshan S."/>
            <person name="Jeck W.R."/>
            <person name="Johnson J."/>
            <person name="Jones C.D."/>
            <person name="Jordan W.C."/>
            <person name="Karpen G.H."/>
            <person name="Kataoka E."/>
            <person name="Keightley P.D."/>
            <person name="Kheradpour P."/>
            <person name="Kirkness E.F."/>
            <person name="Koerich L.B."/>
            <person name="Kristiansen K."/>
            <person name="Kudrna D."/>
            <person name="Kulathinal R.J."/>
            <person name="Kumar S."/>
            <person name="Kwok R."/>
            <person name="Lander E."/>
            <person name="Langley C.H."/>
            <person name="Lapoint R."/>
            <person name="Lazzaro B.P."/>
            <person name="Lee S.J."/>
            <person name="Levesque L."/>
            <person name="Li R."/>
            <person name="Lin C.F."/>
            <person name="Lin M.F."/>
            <person name="Lindblad-Toh K."/>
            <person name="Llopart A."/>
            <person name="Long M."/>
            <person name="Low L."/>
            <person name="Lozovsky E."/>
            <person name="Lu J."/>
            <person name="Luo M."/>
            <person name="Machado C.A."/>
            <person name="Makalowski W."/>
            <person name="Marzo M."/>
            <person name="Matsuda M."/>
            <person name="Matzkin L."/>
            <person name="McAllister B."/>
            <person name="McBride C.S."/>
            <person name="McKernan B."/>
            <person name="McKernan K."/>
            <person name="Mendez-Lago M."/>
            <person name="Minx P."/>
            <person name="Mollenhauer M.U."/>
            <person name="Montooth K."/>
            <person name="Mount S.M."/>
            <person name="Mu X."/>
            <person name="Myers E."/>
            <person name="Negre B."/>
            <person name="Newfeld S."/>
            <person name="Nielsen R."/>
            <person name="Noor M.A."/>
            <person name="O'Grady P."/>
            <person name="Pachter L."/>
            <person name="Papaceit M."/>
            <person name="Parisi M.J."/>
            <person name="Parisi M."/>
            <person name="Parts L."/>
            <person name="Pedersen J.S."/>
            <person name="Pesole G."/>
            <person name="Phillippy A.M."/>
            <person name="Ponting C.P."/>
            <person name="Pop M."/>
            <person name="Porcelli D."/>
            <person name="Powell J.R."/>
            <person name="Prohaska S."/>
            <person name="Pruitt K."/>
            <person name="Puig M."/>
            <person name="Quesneville H."/>
            <person name="Ram K.R."/>
            <person name="Rand D."/>
            <person name="Rasmussen M.D."/>
            <person name="Reed L.K."/>
            <person name="Reenan R."/>
            <person name="Reily A."/>
            <person name="Remington K.A."/>
            <person name="Rieger T.T."/>
            <person name="Ritchie M.G."/>
            <person name="Robin C."/>
            <person name="Rogers Y.H."/>
            <person name="Rohde C."/>
            <person name="Rozas J."/>
            <person name="Rubenfield M.J."/>
            <person name="Ruiz A."/>
            <person name="Russo S."/>
            <person name="Salzberg S.L."/>
            <person name="Sanchez-Gracia A."/>
            <person name="Saranga D.J."/>
            <person name="Sato H."/>
            <person name="Schaeffer S.W."/>
            <person name="Schatz M.C."/>
            <person name="Schlenke T."/>
            <person name="Schwartz R."/>
            <person name="Segarra C."/>
            <person name="Singh R.S."/>
            <person name="Sirot L."/>
            <person name="Sirota M."/>
            <person name="Sisneros N.B."/>
            <person name="Smith C.D."/>
            <person name="Smith T.F."/>
            <person name="Spieth J."/>
            <person name="Stage D.E."/>
            <person name="Stark A."/>
            <person name="Stephan W."/>
            <person name="Strausberg R.L."/>
            <person name="Strempel S."/>
            <person name="Sturgill D."/>
            <person name="Sutton G."/>
            <person name="Sutton G.G."/>
            <person name="Tao W."/>
            <person name="Teichmann S."/>
            <person name="Tobari Y.N."/>
            <person name="Tomimura Y."/>
            <person name="Tsolas J.M."/>
            <person name="Valente V.L."/>
            <person name="Venter E."/>
            <person name="Venter J.C."/>
            <person name="Vicario S."/>
            <person name="Vieira F.G."/>
            <person name="Vilella A.J."/>
            <person name="Villasante A."/>
            <person name="Walenz B."/>
            <person name="Wang J."/>
            <person name="Wasserman M."/>
            <person name="Watts T."/>
            <person name="Wilson D."/>
            <person name="Wilson R.K."/>
            <person name="Wing R.A."/>
            <person name="Wolfner M.F."/>
            <person name="Wong A."/>
            <person name="Wong G.K."/>
            <person name="Wu C.I."/>
            <person name="Wu G."/>
            <person name="Yamamoto D."/>
            <person name="Yang H.P."/>
            <person name="Yang S.P."/>
            <person name="Yorke J.A."/>
            <person name="Yoshida K."/>
            <person name="Zdobnov E."/>
            <person name="Zhang P."/>
            <person name="Zhang Y."/>
            <person name="Zimin A.V."/>
            <person name="Baldwin J."/>
            <person name="Abdouelleil A."/>
            <person name="Abdulkadir J."/>
            <person name="Abebe A."/>
            <person name="Abera B."/>
            <person name="Abreu J."/>
            <person name="Acer S.C."/>
            <person name="Aftuck L."/>
            <person name="Alexander A."/>
            <person name="An P."/>
            <person name="Anderson E."/>
            <person name="Anderson S."/>
            <person name="Arachi H."/>
            <person name="Azer M."/>
            <person name="Bachantsang P."/>
            <person name="Barry A."/>
            <person name="Bayul T."/>
            <person name="Berlin A."/>
            <person name="Bessette D."/>
            <person name="Bloom T."/>
            <person name="Blye J."/>
            <person name="Boguslavskiy L."/>
            <person name="Bonnet C."/>
            <person name="Boukhgalter B."/>
            <person name="Bourzgui I."/>
            <person name="Brown A."/>
            <person name="Cahill P."/>
            <person name="Channer S."/>
            <person name="Cheshatsang Y."/>
            <person name="Chuda L."/>
            <person name="Citroen M."/>
            <person name="Collymore A."/>
            <person name="Cooke P."/>
            <person name="Costello M."/>
            <person name="D'Aco K."/>
            <person name="Daza R."/>
            <person name="De Haan G."/>
            <person name="DeGray S."/>
            <person name="DeMaso C."/>
            <person name="Dhargay N."/>
            <person name="Dooley K."/>
            <person name="Dooley E."/>
            <person name="Doricent M."/>
            <person name="Dorje P."/>
            <person name="Dorjee K."/>
            <person name="Dupes A."/>
            <person name="Elong R."/>
            <person name="Falk J."/>
            <person name="Farina A."/>
            <person name="Faro S."/>
            <person name="Ferguson D."/>
            <person name="Fisher S."/>
            <person name="Foley C.D."/>
            <person name="Franke A."/>
            <person name="Friedrich D."/>
            <person name="Gadbois L."/>
            <person name="Gearin G."/>
            <person name="Gearin C.R."/>
            <person name="Giannoukos G."/>
            <person name="Goode T."/>
            <person name="Graham J."/>
            <person name="Grandbois E."/>
            <person name="Grewal S."/>
            <person name="Gyaltsen K."/>
            <person name="Hafez N."/>
            <person name="Hagos B."/>
            <person name="Hall J."/>
            <person name="Henson C."/>
            <person name="Hollinger A."/>
            <person name="Honan T."/>
            <person name="Huard M.D."/>
            <person name="Hughes L."/>
            <person name="Hurhula B."/>
            <person name="Husby M.E."/>
            <person name="Kamat A."/>
            <person name="Kanga B."/>
            <person name="Kashin S."/>
            <person name="Khazanovich D."/>
            <person name="Kisner P."/>
            <person name="Lance K."/>
            <person name="Lara M."/>
            <person name="Lee W."/>
            <person name="Lennon N."/>
            <person name="Letendre F."/>
            <person name="LeVine R."/>
            <person name="Lipovsky A."/>
            <person name="Liu X."/>
            <person name="Liu J."/>
            <person name="Liu S."/>
            <person name="Lokyitsang T."/>
            <person name="Lokyitsang Y."/>
            <person name="Lubonja R."/>
            <person name="Lui A."/>
            <person name="MacDonald P."/>
            <person name="Magnisalis V."/>
            <person name="Maru K."/>
            <person name="Matthews C."/>
            <person name="McCusker W."/>
            <person name="McDonough S."/>
            <person name="Mehta T."/>
            <person name="Meldrim J."/>
            <person name="Meneus L."/>
            <person name="Mihai O."/>
            <person name="Mihalev A."/>
            <person name="Mihova T."/>
            <person name="Mittelman R."/>
            <person name="Mlenga V."/>
            <person name="Montmayeur A."/>
            <person name="Mulrain L."/>
            <person name="Navidi A."/>
            <person name="Naylor J."/>
            <person name="Negash T."/>
            <person name="Nguyen T."/>
            <person name="Nguyen N."/>
            <person name="Nicol R."/>
            <person name="Norbu C."/>
            <person name="Norbu N."/>
            <person name="Novod N."/>
            <person name="O'Neill B."/>
            <person name="Osman S."/>
            <person name="Markiewicz E."/>
            <person name="Oyono O.L."/>
            <person name="Patti C."/>
            <person name="Phunkhang P."/>
            <person name="Pierre F."/>
            <person name="Priest M."/>
            <person name="Raghuraman S."/>
            <person name="Rege F."/>
            <person name="Reyes R."/>
            <person name="Rise C."/>
            <person name="Rogov P."/>
            <person name="Ross K."/>
            <person name="Ryan E."/>
            <person name="Settipalli S."/>
            <person name="Shea T."/>
            <person name="Sherpa N."/>
            <person name="Shi L."/>
            <person name="Shih D."/>
            <person name="Sparrow T."/>
            <person name="Spaulding J."/>
            <person name="Stalker J."/>
            <person name="Stange-Thomann N."/>
            <person name="Stavropoulos S."/>
            <person name="Stone C."/>
            <person name="Strader C."/>
            <person name="Tesfaye S."/>
            <person name="Thomson T."/>
            <person name="Thoulutsang Y."/>
            <person name="Thoulutsang D."/>
            <person name="Topham K."/>
            <person name="Topping I."/>
            <person name="Tsamla T."/>
            <person name="Vassiliev H."/>
            <person name="Vo A."/>
            <person name="Wangchuk T."/>
            <person name="Wangdi T."/>
            <person name="Weiand M."/>
            <person name="Wilkinson J."/>
            <person name="Wilson A."/>
            <person name="Yadav S."/>
            <person name="Young G."/>
            <person name="Yu Q."/>
            <person name="Zembek L."/>
            <person name="Zhong D."/>
            <person name="Zimmer A."/>
            <person name="Zwirko Z."/>
            <person name="Jaffe D.B."/>
            <person name="Alvarez P."/>
            <person name="Brockman W."/>
            <person name="Butler J."/>
            <person name="Chin C."/>
            <person name="Gnerre S."/>
            <person name="Grabherr M."/>
            <person name="Kleber M."/>
            <person name="Mauceli E."/>
            <person name="MacCallum I."/>
        </authorList>
    </citation>
    <scope>NUCLEOTIDE SEQUENCE [LARGE SCALE GENOMIC DNA]</scope>
    <source>
        <strain evidence="21">Tai18E2 / Tucson 14021-0261.01</strain>
    </source>
</reference>
<evidence type="ECO:0000313" key="21">
    <source>
        <dbReference type="Proteomes" id="UP000002282"/>
    </source>
</evidence>
<keyword evidence="8" id="KW-0597">Phosphoprotein</keyword>
<evidence type="ECO:0000256" key="8">
    <source>
        <dbReference type="ARBA" id="ARBA00022553"/>
    </source>
</evidence>
<evidence type="ECO:0000256" key="18">
    <source>
        <dbReference type="SAM" id="MobiDB-lite"/>
    </source>
</evidence>
<evidence type="ECO:0000256" key="2">
    <source>
        <dbReference type="ARBA" id="ARBA00004496"/>
    </source>
</evidence>
<evidence type="ECO:0000256" key="4">
    <source>
        <dbReference type="ARBA" id="ARBA00004613"/>
    </source>
</evidence>
<dbReference type="EMBL" id="CM000159">
    <property type="protein sequence ID" value="EDW94680.2"/>
    <property type="molecule type" value="Genomic_DNA"/>
</dbReference>
<keyword evidence="9" id="KW-0344">Guanine-nucleotide releasing factor</keyword>
<proteinExistence type="inferred from homology"/>
<dbReference type="PANTHER" id="PTHR19237:SF20">
    <property type="entry name" value="NUCLEOBINDIN 1"/>
    <property type="match status" value="1"/>
</dbReference>
<evidence type="ECO:0000259" key="19">
    <source>
        <dbReference type="PROSITE" id="PS50222"/>
    </source>
</evidence>
<dbReference type="GO" id="GO:0016020">
    <property type="term" value="C:membrane"/>
    <property type="evidence" value="ECO:0007669"/>
    <property type="project" value="UniProtKB-SubCell"/>
</dbReference>
<dbReference type="GO" id="GO:0005975">
    <property type="term" value="P:carbohydrate metabolic process"/>
    <property type="evidence" value="ECO:0007669"/>
    <property type="project" value="InterPro"/>
</dbReference>
<dbReference type="InterPro" id="IPR011330">
    <property type="entry name" value="Glyco_hydro/deAcase_b/a-brl"/>
</dbReference>
<keyword evidence="15" id="KW-0238">DNA-binding</keyword>
<dbReference type="PROSITE" id="PS00018">
    <property type="entry name" value="EF_HAND_1"/>
    <property type="match status" value="1"/>
</dbReference>
<evidence type="ECO:0000256" key="6">
    <source>
        <dbReference type="ARBA" id="ARBA00022490"/>
    </source>
</evidence>
<evidence type="ECO:0000256" key="10">
    <source>
        <dbReference type="ARBA" id="ARBA00022723"/>
    </source>
</evidence>
<evidence type="ECO:0000256" key="11">
    <source>
        <dbReference type="ARBA" id="ARBA00022729"/>
    </source>
</evidence>
<dbReference type="InterPro" id="IPR002048">
    <property type="entry name" value="EF_hand_dom"/>
</dbReference>
<protein>
    <recommendedName>
        <fullName evidence="19">EF-hand domain-containing protein</fullName>
    </recommendedName>
</protein>
<keyword evidence="6" id="KW-0963">Cytoplasm</keyword>
<gene>
    <name evidence="20" type="primary">Dyak\GE22120</name>
    <name evidence="20" type="synonym">dyak_GLEANR_5824</name>
    <name evidence="20" type="synonym">GE22120</name>
    <name evidence="20" type="ORF">Dyak_GE22120</name>
</gene>
<dbReference type="Gene3D" id="1.10.238.10">
    <property type="entry name" value="EF-hand"/>
    <property type="match status" value="1"/>
</dbReference>
<dbReference type="AlphaFoldDB" id="B4PJJ2"/>
<feature type="domain" description="EF-hand" evidence="19">
    <location>
        <begin position="339"/>
        <end position="374"/>
    </location>
</feature>
<dbReference type="Proteomes" id="UP000002282">
    <property type="component" value="Chromosome 3L"/>
</dbReference>
<dbReference type="Pfam" id="PF25434">
    <property type="entry name" value="NUCB1_N"/>
    <property type="match status" value="1"/>
</dbReference>
<dbReference type="InterPro" id="IPR011992">
    <property type="entry name" value="EF-hand-dom_pair"/>
</dbReference>
<evidence type="ECO:0000256" key="1">
    <source>
        <dbReference type="ARBA" id="ARBA00004170"/>
    </source>
</evidence>
<dbReference type="GO" id="GO:0003677">
    <property type="term" value="F:DNA binding"/>
    <property type="evidence" value="ECO:0007669"/>
    <property type="project" value="UniProtKB-KW"/>
</dbReference>
<dbReference type="InterPro" id="IPR057576">
    <property type="entry name" value="NUCB1_N"/>
</dbReference>
<dbReference type="InterPro" id="IPR040250">
    <property type="entry name" value="Nucleobindin"/>
</dbReference>
<keyword evidence="16" id="KW-0472">Membrane</keyword>
<dbReference type="PROSITE" id="PS50222">
    <property type="entry name" value="EF_HAND_2"/>
    <property type="match status" value="1"/>
</dbReference>
<accession>B4PJJ2</accession>
<evidence type="ECO:0000256" key="9">
    <source>
        <dbReference type="ARBA" id="ARBA00022658"/>
    </source>
</evidence>
<sequence length="622" mass="73586">MDLHLFSSWCGKVSRNFDTSEYSCEYLLFVKIFAQLSACIGKKWEVQTHVLAAMSQNVALLGLALLAISASILALPVTQNKKANKETESSTPATADVETALEYERYLREVVEALEADPEFRKKLDKAPEADIRSGKIAQELDYVNHHVRTKLDEIKRREVERLRELANQAYELSNDIDRKHLKVSQHLDHDNEHTFEIEDLRKLIQKTSDDLAEADRKRRGEFKEYEMQKEFEREAQKKEMDEESRKKFEAEIKEKEQKHKDHEKLHHPGNKAQLEDVWEKQDHMDKNDFDPKTFFSIHDVDSNGYWDEAEVKALFVKELDKVYQSDLPEDDMRERAEEMERMREHYFQETDTNHDGLISVEEFMMQTNKEEFQKDPEWETIDRQQQYTHEEYLEYERRRQEEVQRLIAQGQLPPHPNMPQGYYVAPPPGGVAYQQAPPGAQLHYQHPDQVHAQQQQQYAQQQQQYAQQYQQQQYGNGQQPVQLHPNQVYQHAGQIPQQQQPVYQNQPVYQQQQPVYQQQQPVQQQQQPVQQQQQPVQQQQQPVQQQQQPVQQQQQPVQQQQQPVQQQQQSVQQQQQPVQQQQQPVQQQQQLNNQSPPPVQNQQVPVQQQQKQHQESSNQQH</sequence>
<keyword evidence="13" id="KW-0106">Calcium</keyword>
<evidence type="ECO:0000256" key="5">
    <source>
        <dbReference type="ARBA" id="ARBA00008063"/>
    </source>
</evidence>
<comment type="subcellular location">
    <subcellularLocation>
        <location evidence="2">Cytoplasm</location>
    </subcellularLocation>
    <subcellularLocation>
        <location evidence="3">Golgi apparatus</location>
    </subcellularLocation>
    <subcellularLocation>
        <location evidence="1">Membrane</location>
        <topology evidence="1">Peripheral membrane protein</topology>
    </subcellularLocation>
    <subcellularLocation>
        <location evidence="4">Secreted</location>
    </subcellularLocation>
</comment>
<dbReference type="GO" id="GO:0005509">
    <property type="term" value="F:calcium ion binding"/>
    <property type="evidence" value="ECO:0007669"/>
    <property type="project" value="InterPro"/>
</dbReference>
<evidence type="ECO:0000256" key="3">
    <source>
        <dbReference type="ARBA" id="ARBA00004555"/>
    </source>
</evidence>
<organism evidence="20 21">
    <name type="scientific">Drosophila yakuba</name>
    <name type="common">Fruit fly</name>
    <dbReference type="NCBI Taxonomy" id="7245"/>
    <lineage>
        <taxon>Eukaryota</taxon>
        <taxon>Metazoa</taxon>
        <taxon>Ecdysozoa</taxon>
        <taxon>Arthropoda</taxon>
        <taxon>Hexapoda</taxon>
        <taxon>Insecta</taxon>
        <taxon>Pterygota</taxon>
        <taxon>Neoptera</taxon>
        <taxon>Endopterygota</taxon>
        <taxon>Diptera</taxon>
        <taxon>Brachycera</taxon>
        <taxon>Muscomorpha</taxon>
        <taxon>Ephydroidea</taxon>
        <taxon>Drosophilidae</taxon>
        <taxon>Drosophila</taxon>
        <taxon>Sophophora</taxon>
    </lineage>
</organism>
<keyword evidence="17" id="KW-0175">Coiled coil</keyword>
<evidence type="ECO:0000256" key="14">
    <source>
        <dbReference type="ARBA" id="ARBA00023034"/>
    </source>
</evidence>
<evidence type="ECO:0000256" key="16">
    <source>
        <dbReference type="ARBA" id="ARBA00023136"/>
    </source>
</evidence>
<dbReference type="GO" id="GO:0005794">
    <property type="term" value="C:Golgi apparatus"/>
    <property type="evidence" value="ECO:0007669"/>
    <property type="project" value="UniProtKB-SubCell"/>
</dbReference>
<keyword evidence="14" id="KW-0333">Golgi apparatus</keyword>